<gene>
    <name evidence="20" type="ORF">Celaphus_00002894</name>
</gene>
<feature type="domain" description="B30.2/SPRY" evidence="19">
    <location>
        <begin position="233"/>
        <end position="431"/>
    </location>
</feature>
<dbReference type="SUPFAM" id="SSF49899">
    <property type="entry name" value="Concanavalin A-like lectins/glucanases"/>
    <property type="match status" value="2"/>
</dbReference>
<evidence type="ECO:0000256" key="5">
    <source>
        <dbReference type="ARBA" id="ARBA00012483"/>
    </source>
</evidence>
<dbReference type="GO" id="GO:0008270">
    <property type="term" value="F:zinc ion binding"/>
    <property type="evidence" value="ECO:0007669"/>
    <property type="project" value="UniProtKB-KW"/>
</dbReference>
<evidence type="ECO:0000259" key="18">
    <source>
        <dbReference type="PROSITE" id="PS50119"/>
    </source>
</evidence>
<dbReference type="InterPro" id="IPR043136">
    <property type="entry name" value="B30.2/SPRY_sf"/>
</dbReference>
<feature type="domain" description="RING-type" evidence="17">
    <location>
        <begin position="16"/>
        <end position="66"/>
    </location>
</feature>
<dbReference type="Proteomes" id="UP000242450">
    <property type="component" value="Chromosome 9"/>
</dbReference>
<evidence type="ECO:0000256" key="4">
    <source>
        <dbReference type="ARBA" id="ARBA00008518"/>
    </source>
</evidence>
<comment type="caution">
    <text evidence="20">The sequence shown here is derived from an EMBL/GenBank/DDBJ whole genome shotgun (WGS) entry which is preliminary data.</text>
</comment>
<dbReference type="GO" id="GO:0046597">
    <property type="term" value="P:host-mediated suppression of symbiont invasion"/>
    <property type="evidence" value="ECO:0007669"/>
    <property type="project" value="UniProtKB-ARBA"/>
</dbReference>
<dbReference type="SMART" id="SM00589">
    <property type="entry name" value="PRY"/>
    <property type="match status" value="2"/>
</dbReference>
<dbReference type="SUPFAM" id="SSF57845">
    <property type="entry name" value="B-box zinc-binding domain"/>
    <property type="match status" value="2"/>
</dbReference>
<evidence type="ECO:0000256" key="12">
    <source>
        <dbReference type="ARBA" id="ARBA00022843"/>
    </source>
</evidence>
<dbReference type="GO" id="GO:0046598">
    <property type="term" value="P:positive regulation of viral entry into host cell"/>
    <property type="evidence" value="ECO:0007669"/>
    <property type="project" value="UniProtKB-ARBA"/>
</dbReference>
<keyword evidence="6" id="KW-0963">Cytoplasm</keyword>
<comment type="catalytic activity">
    <reaction evidence="1">
        <text>S-ubiquitinyl-[E2 ubiquitin-conjugating enzyme]-L-cysteine + [acceptor protein]-L-lysine = [E2 ubiquitin-conjugating enzyme]-L-cysteine + N(6)-ubiquitinyl-[acceptor protein]-L-lysine.</text>
        <dbReference type="EC" id="2.3.2.27"/>
    </reaction>
</comment>
<dbReference type="CDD" id="cd16594">
    <property type="entry name" value="RING-HC_TRIM7-like_C-IV"/>
    <property type="match status" value="1"/>
</dbReference>
<evidence type="ECO:0000313" key="21">
    <source>
        <dbReference type="Proteomes" id="UP000242450"/>
    </source>
</evidence>
<feature type="region of interest" description="Disordered" evidence="16">
    <location>
        <begin position="475"/>
        <end position="578"/>
    </location>
</feature>
<evidence type="ECO:0000256" key="10">
    <source>
        <dbReference type="ARBA" id="ARBA00022786"/>
    </source>
</evidence>
<evidence type="ECO:0000256" key="13">
    <source>
        <dbReference type="ARBA" id="ARBA00023054"/>
    </source>
</evidence>
<evidence type="ECO:0000256" key="14">
    <source>
        <dbReference type="PROSITE-ProRule" id="PRU00024"/>
    </source>
</evidence>
<dbReference type="GO" id="GO:0005737">
    <property type="term" value="C:cytoplasm"/>
    <property type="evidence" value="ECO:0007669"/>
    <property type="project" value="UniProtKB-SubCell"/>
</dbReference>
<keyword evidence="12" id="KW-0832">Ubl conjugation</keyword>
<keyword evidence="10" id="KW-0833">Ubl conjugation pathway</keyword>
<dbReference type="SMART" id="SM00184">
    <property type="entry name" value="RING"/>
    <property type="match status" value="2"/>
</dbReference>
<dbReference type="InterPro" id="IPR001841">
    <property type="entry name" value="Znf_RING"/>
</dbReference>
<dbReference type="InterPro" id="IPR027370">
    <property type="entry name" value="Znf-RING_euk"/>
</dbReference>
<dbReference type="Pfam" id="PF00622">
    <property type="entry name" value="SPRY"/>
    <property type="match status" value="2"/>
</dbReference>
<dbReference type="PROSITE" id="PS50188">
    <property type="entry name" value="B302_SPRY"/>
    <property type="match status" value="2"/>
</dbReference>
<dbReference type="PROSITE" id="PS00518">
    <property type="entry name" value="ZF_RING_1"/>
    <property type="match status" value="2"/>
</dbReference>
<dbReference type="GO" id="GO:0061630">
    <property type="term" value="F:ubiquitin protein ligase activity"/>
    <property type="evidence" value="ECO:0007669"/>
    <property type="project" value="UniProtKB-EC"/>
</dbReference>
<dbReference type="InterPro" id="IPR003877">
    <property type="entry name" value="SPRY_dom"/>
</dbReference>
<dbReference type="Gene3D" id="3.30.160.60">
    <property type="entry name" value="Classic Zinc Finger"/>
    <property type="match status" value="2"/>
</dbReference>
<accession>A0A212D0P2</accession>
<dbReference type="InterPro" id="IPR000315">
    <property type="entry name" value="Znf_B-box"/>
</dbReference>
<keyword evidence="21" id="KW-1185">Reference proteome</keyword>
<evidence type="ECO:0000256" key="3">
    <source>
        <dbReference type="ARBA" id="ARBA00004906"/>
    </source>
</evidence>
<feature type="domain" description="B30.2/SPRY" evidence="19">
    <location>
        <begin position="810"/>
        <end position="1003"/>
    </location>
</feature>
<dbReference type="EC" id="2.3.2.27" evidence="5"/>
<dbReference type="InterPro" id="IPR013083">
    <property type="entry name" value="Znf_RING/FYVE/PHD"/>
</dbReference>
<name>A0A212D0P2_CEREH</name>
<dbReference type="PROSITE" id="PS50089">
    <property type="entry name" value="ZF_RING_2"/>
    <property type="match status" value="2"/>
</dbReference>
<evidence type="ECO:0000256" key="8">
    <source>
        <dbReference type="ARBA" id="ARBA00022723"/>
    </source>
</evidence>
<dbReference type="InterPro" id="IPR003879">
    <property type="entry name" value="Butyrophylin_SPRY"/>
</dbReference>
<comment type="pathway">
    <text evidence="3">Protein modification; protein ubiquitination.</text>
</comment>
<dbReference type="AlphaFoldDB" id="A0A212D0P2"/>
<evidence type="ECO:0000256" key="15">
    <source>
        <dbReference type="SAM" id="Coils"/>
    </source>
</evidence>
<evidence type="ECO:0000259" key="19">
    <source>
        <dbReference type="PROSITE" id="PS50188"/>
    </source>
</evidence>
<dbReference type="Pfam" id="PF13445">
    <property type="entry name" value="zf-RING_UBOX"/>
    <property type="match status" value="1"/>
</dbReference>
<evidence type="ECO:0000256" key="16">
    <source>
        <dbReference type="SAM" id="MobiDB-lite"/>
    </source>
</evidence>
<dbReference type="FunFam" id="3.30.40.10:FF:000232">
    <property type="entry name" value="E3 ubiquitin-protein ligase TRIM11"/>
    <property type="match status" value="2"/>
</dbReference>
<sequence>MDAVELARKLQEEATCSICLDYFTDPVMTTCGHNFCRECIQLTWEKAKGQKKRRKRKGSFPCPECRELSPQRNLRPNRLLTKVAEMVRQHPSLQSRDLCKAHQELLKLFCEDDQRPICIICRESQEHRPHRVVPIEEAVQEYKLKLEEDMEYLREEMMKTGELQAKEEQTLAEWQEKVKERRERITVEFEKMGLFLMEEKQHLLQALKKEEEETVAELQKSADSLKQQSHSLERLLLQLEDSNEHTPLQMLQDVVPDPSTAYPYLFLYESRQRCYLSTPMDGAPHGKDRFLAYPCAVGQETFSSGRHYWEVGMNLTGDALWALGVCRDNVSRRNRVPKSPENGFWVVQLCKGKRYTPATSPPTPVTLTEPPSHMGIFLDFEAGEVSFYNVNNGSHLHTYSQPAFPGPLQPFFCLGAPKSGQMVISTVTLPGTCEDPGAHRERLGAPQHNLGFPLSSPPLHIAGQPRPLNLTFPEVQGRQQVPQSRSHPQTATNSRAGGGGDLSPYLPGAAAVPEPYAPHPRNPEASDPGDPAPRSSPNPLVPCFARVSPPPAQSPGSGRPTRRITRPSSISTGAMAAPDLSTNLQEEATCAICLDYFTDPVMTDCGHNFCRECIRRCWGQPEGPYACPECRELFPQRNLRPNRPLAKMAEMARRLHPPSPVPQGVCAAHREPLAAFCGDELRLLCAACERSGEHWAHRVRPLQDAAEDLKKMVETQRQNVLTEFERLRRLLVEEEQLLLQRLEEEELEVLPPLRESAARLGQQSAQLAELITELEGRCQLPALGMLQDIRDTLRRVQDVKLQPPEVVPMEMRTVCRVPGLVEALRRFRGDMTLDPDTANPELVLSEDRRSVRRGELRQALPDSPERFDPGPCVLGREPLSSGRHYWEVEVGERASWALGVCRENANRKEKGELFAGNGFWILVFLGSYYNSSERAFAPLRDPPRRVGIFLDYEAGHLSFYSANDGSLLYTFPETPFSGTLRALFSPLSSSPTPMTICRLKGGPGDGLAPQ</sequence>
<evidence type="ECO:0000256" key="6">
    <source>
        <dbReference type="ARBA" id="ARBA00022490"/>
    </source>
</evidence>
<feature type="coiled-coil region" evidence="15">
    <location>
        <begin position="164"/>
        <end position="242"/>
    </location>
</feature>
<dbReference type="InterPro" id="IPR013320">
    <property type="entry name" value="ConA-like_dom_sf"/>
</dbReference>
<evidence type="ECO:0000256" key="7">
    <source>
        <dbReference type="ARBA" id="ARBA00022679"/>
    </source>
</evidence>
<feature type="domain" description="B box-type" evidence="18">
    <location>
        <begin position="94"/>
        <end position="135"/>
    </location>
</feature>
<dbReference type="Pfam" id="PF00643">
    <property type="entry name" value="zf-B_box"/>
    <property type="match status" value="2"/>
</dbReference>
<dbReference type="Gene3D" id="3.30.40.10">
    <property type="entry name" value="Zinc/RING finger domain, C3HC4 (zinc finger)"/>
    <property type="match status" value="2"/>
</dbReference>
<dbReference type="Pfam" id="PF13765">
    <property type="entry name" value="PRY"/>
    <property type="match status" value="1"/>
</dbReference>
<keyword evidence="9 14" id="KW-0863">Zinc-finger</keyword>
<dbReference type="SMART" id="SM00449">
    <property type="entry name" value="SPRY"/>
    <property type="match status" value="2"/>
</dbReference>
<evidence type="ECO:0000256" key="1">
    <source>
        <dbReference type="ARBA" id="ARBA00000900"/>
    </source>
</evidence>
<keyword evidence="8" id="KW-0479">Metal-binding</keyword>
<dbReference type="EMBL" id="MKHE01000009">
    <property type="protein sequence ID" value="OWK11785.1"/>
    <property type="molecule type" value="Genomic_DNA"/>
</dbReference>
<reference evidence="20 21" key="1">
    <citation type="journal article" date="2018" name="Mol. Genet. Genomics">
        <title>The red deer Cervus elaphus genome CerEla1.0: sequencing, annotating, genes, and chromosomes.</title>
        <authorList>
            <person name="Bana N.A."/>
            <person name="Nyiri A."/>
            <person name="Nagy J."/>
            <person name="Frank K."/>
            <person name="Nagy T."/>
            <person name="Steger V."/>
            <person name="Schiller M."/>
            <person name="Lakatos P."/>
            <person name="Sugar L."/>
            <person name="Horn P."/>
            <person name="Barta E."/>
            <person name="Orosz L."/>
        </authorList>
    </citation>
    <scope>NUCLEOTIDE SEQUENCE [LARGE SCALE GENOMIC DNA]</scope>
    <source>
        <strain evidence="20">Hungarian</strain>
    </source>
</reference>
<evidence type="ECO:0000256" key="9">
    <source>
        <dbReference type="ARBA" id="ARBA00022771"/>
    </source>
</evidence>
<evidence type="ECO:0000256" key="2">
    <source>
        <dbReference type="ARBA" id="ARBA00004496"/>
    </source>
</evidence>
<feature type="domain" description="RING-type" evidence="17">
    <location>
        <begin position="590"/>
        <end position="631"/>
    </location>
</feature>
<dbReference type="CDD" id="cd19762">
    <property type="entry name" value="Bbox2_TRIM7-like"/>
    <property type="match status" value="1"/>
</dbReference>
<feature type="domain" description="B box-type" evidence="18">
    <location>
        <begin position="661"/>
        <end position="702"/>
    </location>
</feature>
<dbReference type="InterPro" id="IPR006574">
    <property type="entry name" value="PRY"/>
</dbReference>
<evidence type="ECO:0000259" key="17">
    <source>
        <dbReference type="PROSITE" id="PS50089"/>
    </source>
</evidence>
<keyword evidence="11" id="KW-0862">Zinc</keyword>
<evidence type="ECO:0000256" key="11">
    <source>
        <dbReference type="ARBA" id="ARBA00022833"/>
    </source>
</evidence>
<protein>
    <recommendedName>
        <fullName evidence="5">RING-type E3 ubiquitin transferase</fullName>
        <ecNumber evidence="5">2.3.2.27</ecNumber>
    </recommendedName>
</protein>
<dbReference type="CDD" id="cd15812">
    <property type="entry name" value="SPRY_PRY_TRIM17"/>
    <property type="match status" value="1"/>
</dbReference>
<organism evidence="20 21">
    <name type="scientific">Cervus elaphus hippelaphus</name>
    <name type="common">European red deer</name>
    <dbReference type="NCBI Taxonomy" id="46360"/>
    <lineage>
        <taxon>Eukaryota</taxon>
        <taxon>Metazoa</taxon>
        <taxon>Chordata</taxon>
        <taxon>Craniata</taxon>
        <taxon>Vertebrata</taxon>
        <taxon>Euteleostomi</taxon>
        <taxon>Mammalia</taxon>
        <taxon>Eutheria</taxon>
        <taxon>Laurasiatheria</taxon>
        <taxon>Artiodactyla</taxon>
        <taxon>Ruminantia</taxon>
        <taxon>Pecora</taxon>
        <taxon>Cervidae</taxon>
        <taxon>Cervinae</taxon>
        <taxon>Cervus</taxon>
    </lineage>
</organism>
<dbReference type="InterPro" id="IPR001870">
    <property type="entry name" value="B30.2/SPRY"/>
</dbReference>
<dbReference type="OrthoDB" id="128536at2759"/>
<dbReference type="SUPFAM" id="SSF57850">
    <property type="entry name" value="RING/U-box"/>
    <property type="match status" value="2"/>
</dbReference>
<dbReference type="GO" id="GO:0044790">
    <property type="term" value="P:suppression of viral release by host"/>
    <property type="evidence" value="ECO:0007669"/>
    <property type="project" value="UniProtKB-ARBA"/>
</dbReference>
<keyword evidence="13 15" id="KW-0175">Coiled coil</keyword>
<keyword evidence="7" id="KW-0808">Transferase</keyword>
<comment type="similarity">
    <text evidence="4">Belongs to the TRIM/RBCC family.</text>
</comment>
<dbReference type="CDD" id="cd16595">
    <property type="entry name" value="RING-HC_TRIM17_C-IV"/>
    <property type="match status" value="1"/>
</dbReference>
<dbReference type="SMART" id="SM00336">
    <property type="entry name" value="BBOX"/>
    <property type="match status" value="2"/>
</dbReference>
<dbReference type="PROSITE" id="PS50119">
    <property type="entry name" value="ZF_BBOX"/>
    <property type="match status" value="2"/>
</dbReference>
<dbReference type="PRINTS" id="PR01407">
    <property type="entry name" value="BUTYPHLNCDUF"/>
</dbReference>
<dbReference type="Gene3D" id="2.60.120.920">
    <property type="match status" value="2"/>
</dbReference>
<evidence type="ECO:0000313" key="20">
    <source>
        <dbReference type="EMBL" id="OWK11785.1"/>
    </source>
</evidence>
<dbReference type="FunFam" id="2.60.120.920:FF:000004">
    <property type="entry name" value="Butyrophilin subfamily 1 member A1"/>
    <property type="match status" value="2"/>
</dbReference>
<dbReference type="InterPro" id="IPR035687">
    <property type="entry name" value="TRIM17_PRY/SPRY"/>
</dbReference>
<dbReference type="InterPro" id="IPR050143">
    <property type="entry name" value="TRIM/RBCC"/>
</dbReference>
<feature type="compositionally biased region" description="Polar residues" evidence="16">
    <location>
        <begin position="477"/>
        <end position="495"/>
    </location>
</feature>
<dbReference type="GO" id="GO:0005634">
    <property type="term" value="C:nucleus"/>
    <property type="evidence" value="ECO:0007669"/>
    <property type="project" value="UniProtKB-ARBA"/>
</dbReference>
<proteinExistence type="inferred from homology"/>
<feature type="compositionally biased region" description="Pro residues" evidence="16">
    <location>
        <begin position="530"/>
        <end position="540"/>
    </location>
</feature>
<dbReference type="InterPro" id="IPR017907">
    <property type="entry name" value="Znf_RING_CS"/>
</dbReference>
<dbReference type="Pfam" id="PF15227">
    <property type="entry name" value="zf-C3HC4_4"/>
    <property type="match status" value="1"/>
</dbReference>
<dbReference type="PANTHER" id="PTHR24103">
    <property type="entry name" value="E3 UBIQUITIN-PROTEIN LIGASE TRIM"/>
    <property type="match status" value="1"/>
</dbReference>
<comment type="subcellular location">
    <subcellularLocation>
        <location evidence="2">Cytoplasm</location>
    </subcellularLocation>
</comment>